<evidence type="ECO:0000313" key="2">
    <source>
        <dbReference type="EMBL" id="RJF35765.1"/>
    </source>
</evidence>
<dbReference type="SUPFAM" id="SSF52540">
    <property type="entry name" value="P-loop containing nucleoside triphosphate hydrolases"/>
    <property type="match status" value="1"/>
</dbReference>
<dbReference type="RefSeq" id="WP_119853205.1">
    <property type="nucleotide sequence ID" value="NZ_QYSE01000002.1"/>
</dbReference>
<name>A0A3A3EKU2_9GAMM</name>
<dbReference type="InterPro" id="IPR003593">
    <property type="entry name" value="AAA+_ATPase"/>
</dbReference>
<feature type="domain" description="AAA+ ATPase" evidence="1">
    <location>
        <begin position="40"/>
        <end position="197"/>
    </location>
</feature>
<proteinExistence type="predicted"/>
<dbReference type="Gene3D" id="3.40.50.300">
    <property type="entry name" value="P-loop containing nucleotide triphosphate hydrolases"/>
    <property type="match status" value="1"/>
</dbReference>
<dbReference type="Proteomes" id="UP000265938">
    <property type="component" value="Unassembled WGS sequence"/>
</dbReference>
<dbReference type="SMART" id="SM00382">
    <property type="entry name" value="AAA"/>
    <property type="match status" value="1"/>
</dbReference>
<dbReference type="EMBL" id="QYSE01000002">
    <property type="protein sequence ID" value="RJF35765.1"/>
    <property type="molecule type" value="Genomic_DNA"/>
</dbReference>
<dbReference type="Pfam" id="PF05621">
    <property type="entry name" value="TniB"/>
    <property type="match status" value="1"/>
</dbReference>
<protein>
    <submittedName>
        <fullName evidence="2">AAA family ATPase</fullName>
    </submittedName>
</protein>
<organism evidence="2 3">
    <name type="scientific">Pseudoalteromonas gelatinilytica</name>
    <dbReference type="NCBI Taxonomy" id="1703256"/>
    <lineage>
        <taxon>Bacteria</taxon>
        <taxon>Pseudomonadati</taxon>
        <taxon>Pseudomonadota</taxon>
        <taxon>Gammaproteobacteria</taxon>
        <taxon>Alteromonadales</taxon>
        <taxon>Pseudoalteromonadaceae</taxon>
        <taxon>Pseudoalteromonas</taxon>
    </lineage>
</organism>
<gene>
    <name evidence="2" type="ORF">D4741_12410</name>
</gene>
<reference evidence="2 3" key="1">
    <citation type="submission" date="2018-09" db="EMBL/GenBank/DDBJ databases">
        <title>Identification of marine bacteria producing industrial enzymes.</title>
        <authorList>
            <person name="Cheng T.H."/>
            <person name="Saidin J."/>
            <person name="Muhd D.D."/>
            <person name="Isa M.N.M."/>
            <person name="Bakar M.F.A."/>
            <person name="Ismail N."/>
        </authorList>
    </citation>
    <scope>NUCLEOTIDE SEQUENCE [LARGE SCALE GENOMIC DNA]</scope>
    <source>
        <strain evidence="2 3">MNAD 1.6</strain>
    </source>
</reference>
<sequence>MSSLKAKAELLYSKTFDCVNNRQELADLLEESQQTLSLGVGSCSVIVGDSGSGKTTLVKAFIKRFNERHSEDVSEIKSIKACYIRSPSNMSPLDLYRAILGGMAEPGSIQGSEVELRRRIAQQVKNKRYRVLVFDEFQQVVEKVGVKSARQIADYLKELVDELGLFLVFAGTSKVMNILEINEQFASRCSLIIEKKLLSVSTRKNYVHFVKYLITLNEHLKFSQIDFTNPEISLPIFAMTKGDLRQLSMLIRKAVFYACDKNRDEVLVKDFAAVFSSISVSKKNQANPFSKKFSLLKAELGVNYEL</sequence>
<dbReference type="InterPro" id="IPR052026">
    <property type="entry name" value="ExeA_AAA_ATPase_DNA-bind"/>
</dbReference>
<accession>A0A3A3EKU2</accession>
<dbReference type="CDD" id="cd00009">
    <property type="entry name" value="AAA"/>
    <property type="match status" value="1"/>
</dbReference>
<evidence type="ECO:0000259" key="1">
    <source>
        <dbReference type="SMART" id="SM00382"/>
    </source>
</evidence>
<dbReference type="PANTHER" id="PTHR35894">
    <property type="entry name" value="GENERAL SECRETION PATHWAY PROTEIN A-RELATED"/>
    <property type="match status" value="1"/>
</dbReference>
<comment type="caution">
    <text evidence="2">The sequence shown here is derived from an EMBL/GenBank/DDBJ whole genome shotgun (WGS) entry which is preliminary data.</text>
</comment>
<evidence type="ECO:0000313" key="3">
    <source>
        <dbReference type="Proteomes" id="UP000265938"/>
    </source>
</evidence>
<dbReference type="AlphaFoldDB" id="A0A3A3EKU2"/>
<dbReference type="PANTHER" id="PTHR35894:SF1">
    <property type="entry name" value="PHOSPHORIBULOKINASE _ URIDINE KINASE FAMILY"/>
    <property type="match status" value="1"/>
</dbReference>
<dbReference type="InterPro" id="IPR027417">
    <property type="entry name" value="P-loop_NTPase"/>
</dbReference>
<dbReference type="InterPro" id="IPR008868">
    <property type="entry name" value="TniB"/>
</dbReference>